<keyword evidence="2" id="KW-1185">Reference proteome</keyword>
<proteinExistence type="predicted"/>
<evidence type="ECO:0000313" key="2">
    <source>
        <dbReference type="Proteomes" id="UP001174909"/>
    </source>
</evidence>
<gene>
    <name evidence="1" type="ORF">GBAR_LOCUS28984</name>
</gene>
<dbReference type="AlphaFoldDB" id="A0AA35XBV3"/>
<name>A0AA35XBV3_GEOBA</name>
<dbReference type="Proteomes" id="UP001174909">
    <property type="component" value="Unassembled WGS sequence"/>
</dbReference>
<accession>A0AA35XBV3</accession>
<evidence type="ECO:0000313" key="1">
    <source>
        <dbReference type="EMBL" id="CAI8052973.1"/>
    </source>
</evidence>
<protein>
    <submittedName>
        <fullName evidence="1">Uncharacterized protein</fullName>
    </submittedName>
</protein>
<organism evidence="1 2">
    <name type="scientific">Geodia barretti</name>
    <name type="common">Barrett's horny sponge</name>
    <dbReference type="NCBI Taxonomy" id="519541"/>
    <lineage>
        <taxon>Eukaryota</taxon>
        <taxon>Metazoa</taxon>
        <taxon>Porifera</taxon>
        <taxon>Demospongiae</taxon>
        <taxon>Heteroscleromorpha</taxon>
        <taxon>Tetractinellida</taxon>
        <taxon>Astrophorina</taxon>
        <taxon>Geodiidae</taxon>
        <taxon>Geodia</taxon>
    </lineage>
</organism>
<sequence length="117" mass="12603">MVPVKATVTPTPRPYPGGLNCVGTGGGILTDEVEDKCIVSGELLSGDSAGVDRWSCTGVSIFFFVRLSTIVSTENCSRSLCTYLTYTNVCNVEVEVEPDCSPSECLRNHKVSSWSFQ</sequence>
<comment type="caution">
    <text evidence="1">The sequence shown here is derived from an EMBL/GenBank/DDBJ whole genome shotgun (WGS) entry which is preliminary data.</text>
</comment>
<dbReference type="EMBL" id="CASHTH010004057">
    <property type="protein sequence ID" value="CAI8052973.1"/>
    <property type="molecule type" value="Genomic_DNA"/>
</dbReference>
<reference evidence="1" key="1">
    <citation type="submission" date="2023-03" db="EMBL/GenBank/DDBJ databases">
        <authorList>
            <person name="Steffen K."/>
            <person name="Cardenas P."/>
        </authorList>
    </citation>
    <scope>NUCLEOTIDE SEQUENCE</scope>
</reference>